<keyword evidence="3" id="KW-1185">Reference proteome</keyword>
<gene>
    <name evidence="2" type="ORF">PSCICP_08910</name>
</gene>
<dbReference type="Proteomes" id="UP000614982">
    <property type="component" value="Unassembled WGS sequence"/>
</dbReference>
<dbReference type="EMBL" id="BLWA01000002">
    <property type="protein sequence ID" value="GFM90919.1"/>
    <property type="molecule type" value="Genomic_DNA"/>
</dbReference>
<evidence type="ECO:0000313" key="2">
    <source>
        <dbReference type="EMBL" id="GFM90919.1"/>
    </source>
</evidence>
<protein>
    <recommendedName>
        <fullName evidence="4">DUF4760 domain-containing protein</fullName>
    </recommendedName>
</protein>
<sequence>MADPAQYCMEMIGVCLTMAEWASCWQAIGVIAMVVFGTVGLYKIYQELRRLDEQRLKDLQDKEVSARLKRTEFFLAQHRRLFDDKDLYEVLCLVDADDIRLAHEDMWDKKRKLMAFFEEIALLVRSNQIDPKVAYYMFGYYSYCAMYGENFKEGINVCQEYWGLFFEFATTAKKYNDSVVGMPPAIAL</sequence>
<evidence type="ECO:0000256" key="1">
    <source>
        <dbReference type="SAM" id="Phobius"/>
    </source>
</evidence>
<dbReference type="RefSeq" id="WP_025261198.1">
    <property type="nucleotide sequence ID" value="NZ_BLWA01000002.1"/>
</dbReference>
<reference evidence="2 3" key="1">
    <citation type="submission" date="2020-05" db="EMBL/GenBank/DDBJ databases">
        <title>Genetic diversity of Pseudomonas cichorii.</title>
        <authorList>
            <person name="Tani S."/>
            <person name="Yagi H."/>
            <person name="Hashimoto S."/>
            <person name="Iiyama K."/>
            <person name="Furuya N."/>
        </authorList>
    </citation>
    <scope>NUCLEOTIDE SEQUENCE [LARGE SCALE GENOMIC DNA]</scope>
    <source>
        <strain evidence="2 3">LMG 2162</strain>
    </source>
</reference>
<organism evidence="2 3">
    <name type="scientific">Pseudomonas cichorii</name>
    <dbReference type="NCBI Taxonomy" id="36746"/>
    <lineage>
        <taxon>Bacteria</taxon>
        <taxon>Pseudomonadati</taxon>
        <taxon>Pseudomonadota</taxon>
        <taxon>Gammaproteobacteria</taxon>
        <taxon>Pseudomonadales</taxon>
        <taxon>Pseudomonadaceae</taxon>
        <taxon>Pseudomonas</taxon>
    </lineage>
</organism>
<dbReference type="GeneID" id="45543652"/>
<accession>A0ABQ1DJ29</accession>
<keyword evidence="1" id="KW-0812">Transmembrane</keyword>
<feature type="transmembrane region" description="Helical" evidence="1">
    <location>
        <begin position="25"/>
        <end position="45"/>
    </location>
</feature>
<proteinExistence type="predicted"/>
<keyword evidence="1" id="KW-0472">Membrane</keyword>
<comment type="caution">
    <text evidence="2">The sequence shown here is derived from an EMBL/GenBank/DDBJ whole genome shotgun (WGS) entry which is preliminary data.</text>
</comment>
<keyword evidence="1" id="KW-1133">Transmembrane helix</keyword>
<evidence type="ECO:0000313" key="3">
    <source>
        <dbReference type="Proteomes" id="UP000614982"/>
    </source>
</evidence>
<name>A0ABQ1DJ29_PSECI</name>
<evidence type="ECO:0008006" key="4">
    <source>
        <dbReference type="Google" id="ProtNLM"/>
    </source>
</evidence>